<evidence type="ECO:0000313" key="2">
    <source>
        <dbReference type="EMBL" id="EKX39373.1"/>
    </source>
</evidence>
<name>L1IT24_GUITC</name>
<evidence type="ECO:0000313" key="4">
    <source>
        <dbReference type="Proteomes" id="UP000011087"/>
    </source>
</evidence>
<dbReference type="Proteomes" id="UP000011087">
    <property type="component" value="Unassembled WGS sequence"/>
</dbReference>
<dbReference type="GeneID" id="17296146"/>
<feature type="region of interest" description="Disordered" evidence="1">
    <location>
        <begin position="84"/>
        <end position="113"/>
    </location>
</feature>
<reference evidence="2 4" key="1">
    <citation type="journal article" date="2012" name="Nature">
        <title>Algal genomes reveal evolutionary mosaicism and the fate of nucleomorphs.</title>
        <authorList>
            <consortium name="DOE Joint Genome Institute"/>
            <person name="Curtis B.A."/>
            <person name="Tanifuji G."/>
            <person name="Burki F."/>
            <person name="Gruber A."/>
            <person name="Irimia M."/>
            <person name="Maruyama S."/>
            <person name="Arias M.C."/>
            <person name="Ball S.G."/>
            <person name="Gile G.H."/>
            <person name="Hirakawa Y."/>
            <person name="Hopkins J.F."/>
            <person name="Kuo A."/>
            <person name="Rensing S.A."/>
            <person name="Schmutz J."/>
            <person name="Symeonidi A."/>
            <person name="Elias M."/>
            <person name="Eveleigh R.J."/>
            <person name="Herman E.K."/>
            <person name="Klute M.J."/>
            <person name="Nakayama T."/>
            <person name="Obornik M."/>
            <person name="Reyes-Prieto A."/>
            <person name="Armbrust E.V."/>
            <person name="Aves S.J."/>
            <person name="Beiko R.G."/>
            <person name="Coutinho P."/>
            <person name="Dacks J.B."/>
            <person name="Durnford D.G."/>
            <person name="Fast N.M."/>
            <person name="Green B.R."/>
            <person name="Grisdale C.J."/>
            <person name="Hempel F."/>
            <person name="Henrissat B."/>
            <person name="Hoppner M.P."/>
            <person name="Ishida K."/>
            <person name="Kim E."/>
            <person name="Koreny L."/>
            <person name="Kroth P.G."/>
            <person name="Liu Y."/>
            <person name="Malik S.B."/>
            <person name="Maier U.G."/>
            <person name="McRose D."/>
            <person name="Mock T."/>
            <person name="Neilson J.A."/>
            <person name="Onodera N.T."/>
            <person name="Poole A.M."/>
            <person name="Pritham E.J."/>
            <person name="Richards T.A."/>
            <person name="Rocap G."/>
            <person name="Roy S.W."/>
            <person name="Sarai C."/>
            <person name="Schaack S."/>
            <person name="Shirato S."/>
            <person name="Slamovits C.H."/>
            <person name="Spencer D.F."/>
            <person name="Suzuki S."/>
            <person name="Worden A.Z."/>
            <person name="Zauner S."/>
            <person name="Barry K."/>
            <person name="Bell C."/>
            <person name="Bharti A.K."/>
            <person name="Crow J.A."/>
            <person name="Grimwood J."/>
            <person name="Kramer R."/>
            <person name="Lindquist E."/>
            <person name="Lucas S."/>
            <person name="Salamov A."/>
            <person name="McFadden G.I."/>
            <person name="Lane C.E."/>
            <person name="Keeling P.J."/>
            <person name="Gray M.W."/>
            <person name="Grigoriev I.V."/>
            <person name="Archibald J.M."/>
        </authorList>
    </citation>
    <scope>NUCLEOTIDE SEQUENCE</scope>
    <source>
        <strain evidence="2 4">CCMP2712</strain>
    </source>
</reference>
<reference evidence="3" key="3">
    <citation type="submission" date="2016-03" db="UniProtKB">
        <authorList>
            <consortium name="EnsemblProtists"/>
        </authorList>
    </citation>
    <scope>IDENTIFICATION</scope>
</reference>
<dbReference type="AlphaFoldDB" id="L1IT24"/>
<reference evidence="4" key="2">
    <citation type="submission" date="2012-11" db="EMBL/GenBank/DDBJ databases">
        <authorList>
            <person name="Kuo A."/>
            <person name="Curtis B.A."/>
            <person name="Tanifuji G."/>
            <person name="Burki F."/>
            <person name="Gruber A."/>
            <person name="Irimia M."/>
            <person name="Maruyama S."/>
            <person name="Arias M.C."/>
            <person name="Ball S.G."/>
            <person name="Gile G.H."/>
            <person name="Hirakawa Y."/>
            <person name="Hopkins J.F."/>
            <person name="Rensing S.A."/>
            <person name="Schmutz J."/>
            <person name="Symeonidi A."/>
            <person name="Elias M."/>
            <person name="Eveleigh R.J."/>
            <person name="Herman E.K."/>
            <person name="Klute M.J."/>
            <person name="Nakayama T."/>
            <person name="Obornik M."/>
            <person name="Reyes-Prieto A."/>
            <person name="Armbrust E.V."/>
            <person name="Aves S.J."/>
            <person name="Beiko R.G."/>
            <person name="Coutinho P."/>
            <person name="Dacks J.B."/>
            <person name="Durnford D.G."/>
            <person name="Fast N.M."/>
            <person name="Green B.R."/>
            <person name="Grisdale C."/>
            <person name="Hempe F."/>
            <person name="Henrissat B."/>
            <person name="Hoppner M.P."/>
            <person name="Ishida K.-I."/>
            <person name="Kim E."/>
            <person name="Koreny L."/>
            <person name="Kroth P.G."/>
            <person name="Liu Y."/>
            <person name="Malik S.-B."/>
            <person name="Maier U.G."/>
            <person name="McRose D."/>
            <person name="Mock T."/>
            <person name="Neilson J.A."/>
            <person name="Onodera N.T."/>
            <person name="Poole A.M."/>
            <person name="Pritham E.J."/>
            <person name="Richards T.A."/>
            <person name="Rocap G."/>
            <person name="Roy S.W."/>
            <person name="Sarai C."/>
            <person name="Schaack S."/>
            <person name="Shirato S."/>
            <person name="Slamovits C.H."/>
            <person name="Spencer D.F."/>
            <person name="Suzuki S."/>
            <person name="Worden A.Z."/>
            <person name="Zauner S."/>
            <person name="Barry K."/>
            <person name="Bell C."/>
            <person name="Bharti A.K."/>
            <person name="Crow J.A."/>
            <person name="Grimwood J."/>
            <person name="Kramer R."/>
            <person name="Lindquist E."/>
            <person name="Lucas S."/>
            <person name="Salamov A."/>
            <person name="McFadden G.I."/>
            <person name="Lane C.E."/>
            <person name="Keeling P.J."/>
            <person name="Gray M.W."/>
            <person name="Grigoriev I.V."/>
            <person name="Archibald J.M."/>
        </authorList>
    </citation>
    <scope>NUCLEOTIDE SEQUENCE</scope>
    <source>
        <strain evidence="4">CCMP2712</strain>
    </source>
</reference>
<dbReference type="KEGG" id="gtt:GUITHDRAFT_143571"/>
<organism evidence="2">
    <name type="scientific">Guillardia theta (strain CCMP2712)</name>
    <name type="common">Cryptophyte</name>
    <dbReference type="NCBI Taxonomy" id="905079"/>
    <lineage>
        <taxon>Eukaryota</taxon>
        <taxon>Cryptophyceae</taxon>
        <taxon>Pyrenomonadales</taxon>
        <taxon>Geminigeraceae</taxon>
        <taxon>Guillardia</taxon>
    </lineage>
</organism>
<dbReference type="EnsemblProtists" id="EKX39373">
    <property type="protein sequence ID" value="EKX39373"/>
    <property type="gene ID" value="GUITHDRAFT_143571"/>
</dbReference>
<protein>
    <submittedName>
        <fullName evidence="2 3">Uncharacterized protein</fullName>
    </submittedName>
</protein>
<proteinExistence type="predicted"/>
<dbReference type="RefSeq" id="XP_005826353.1">
    <property type="nucleotide sequence ID" value="XM_005826296.1"/>
</dbReference>
<evidence type="ECO:0000313" key="3">
    <source>
        <dbReference type="EnsemblProtists" id="EKX39373"/>
    </source>
</evidence>
<keyword evidence="4" id="KW-1185">Reference proteome</keyword>
<gene>
    <name evidence="2" type="ORF">GUITHDRAFT_143571</name>
</gene>
<dbReference type="PaxDb" id="55529-EKX39373"/>
<dbReference type="EMBL" id="JH993040">
    <property type="protein sequence ID" value="EKX39373.1"/>
    <property type="molecule type" value="Genomic_DNA"/>
</dbReference>
<dbReference type="HOGENOM" id="CLU_2138284_0_0_1"/>
<accession>L1IT24</accession>
<sequence>MRTKLTCKKSRSSPLPPSPTPKLLFDLFFGSSPTPCIVSDTSNLLLDFTALPDPSSGGEWVDDFEGLGFMRALSSCTATGHYIEARTDDEDEQGAGAMDRADHKARSRRGGQA</sequence>
<evidence type="ECO:0000256" key="1">
    <source>
        <dbReference type="SAM" id="MobiDB-lite"/>
    </source>
</evidence>